<comment type="caution">
    <text evidence="1">The sequence shown here is derived from an EMBL/GenBank/DDBJ whole genome shotgun (WGS) entry which is preliminary data.</text>
</comment>
<proteinExistence type="predicted"/>
<sequence>MRAALEEAIPPMDYAYRAHLESDNCEAALEALEAFPRLNNFTEEPRDFGRVETSLHLPVTVLLRTDDDGMVAFEYDRPRVVMRQFGHRALYDAAEGLDCDLYDTLCEIAGRDEHIQWNK</sequence>
<evidence type="ECO:0000313" key="2">
    <source>
        <dbReference type="Proteomes" id="UP000293360"/>
    </source>
</evidence>
<dbReference type="EMBL" id="QJNU01001565">
    <property type="protein sequence ID" value="RYO75328.1"/>
    <property type="molecule type" value="Genomic_DNA"/>
</dbReference>
<gene>
    <name evidence="1" type="ORF">DL764_010498</name>
</gene>
<organism evidence="1 2">
    <name type="scientific">Monosporascus ibericus</name>
    <dbReference type="NCBI Taxonomy" id="155417"/>
    <lineage>
        <taxon>Eukaryota</taxon>
        <taxon>Fungi</taxon>
        <taxon>Dikarya</taxon>
        <taxon>Ascomycota</taxon>
        <taxon>Pezizomycotina</taxon>
        <taxon>Sordariomycetes</taxon>
        <taxon>Xylariomycetidae</taxon>
        <taxon>Xylariales</taxon>
        <taxon>Xylariales incertae sedis</taxon>
        <taxon>Monosporascus</taxon>
    </lineage>
</organism>
<evidence type="ECO:0000313" key="1">
    <source>
        <dbReference type="EMBL" id="RYO75328.1"/>
    </source>
</evidence>
<dbReference type="Proteomes" id="UP000293360">
    <property type="component" value="Unassembled WGS sequence"/>
</dbReference>
<dbReference type="OrthoDB" id="4731633at2759"/>
<accession>A0A4Q4SSM1</accession>
<name>A0A4Q4SSM1_9PEZI</name>
<protein>
    <recommendedName>
        <fullName evidence="3">DUF302 domain-containing protein</fullName>
    </recommendedName>
</protein>
<reference evidence="1 2" key="1">
    <citation type="submission" date="2018-06" db="EMBL/GenBank/DDBJ databases">
        <title>Complete Genomes of Monosporascus.</title>
        <authorList>
            <person name="Robinson A.J."/>
            <person name="Natvig D.O."/>
        </authorList>
    </citation>
    <scope>NUCLEOTIDE SEQUENCE [LARGE SCALE GENOMIC DNA]</scope>
    <source>
        <strain evidence="1 2">CBS 110550</strain>
    </source>
</reference>
<evidence type="ECO:0008006" key="3">
    <source>
        <dbReference type="Google" id="ProtNLM"/>
    </source>
</evidence>
<dbReference type="InterPro" id="IPR035923">
    <property type="entry name" value="TT1751-like_sf"/>
</dbReference>
<dbReference type="SUPFAM" id="SSF103247">
    <property type="entry name" value="TT1751-like"/>
    <property type="match status" value="1"/>
</dbReference>
<dbReference type="AlphaFoldDB" id="A0A4Q4SSM1"/>
<keyword evidence="2" id="KW-1185">Reference proteome</keyword>